<evidence type="ECO:0000313" key="2">
    <source>
        <dbReference type="EMBL" id="CAE0412928.1"/>
    </source>
</evidence>
<protein>
    <submittedName>
        <fullName evidence="2">Uncharacterized protein</fullName>
    </submittedName>
</protein>
<dbReference type="AlphaFoldDB" id="A0A7S3P7E6"/>
<evidence type="ECO:0000256" key="1">
    <source>
        <dbReference type="SAM" id="MobiDB-lite"/>
    </source>
</evidence>
<reference evidence="2" key="1">
    <citation type="submission" date="2021-01" db="EMBL/GenBank/DDBJ databases">
        <authorList>
            <person name="Corre E."/>
            <person name="Pelletier E."/>
            <person name="Niang G."/>
            <person name="Scheremetjew M."/>
            <person name="Finn R."/>
            <person name="Kale V."/>
            <person name="Holt S."/>
            <person name="Cochrane G."/>
            <person name="Meng A."/>
            <person name="Brown T."/>
            <person name="Cohen L."/>
        </authorList>
    </citation>
    <scope>NUCLEOTIDE SEQUENCE</scope>
    <source>
        <strain evidence="2">CCMP127</strain>
    </source>
</reference>
<feature type="region of interest" description="Disordered" evidence="1">
    <location>
        <begin position="1"/>
        <end position="35"/>
    </location>
</feature>
<accession>A0A7S3P7E6</accession>
<proteinExistence type="predicted"/>
<feature type="region of interest" description="Disordered" evidence="1">
    <location>
        <begin position="47"/>
        <end position="74"/>
    </location>
</feature>
<sequence>MDTTTGTSPLKGRRFQKVVGSSSFSRDNTDEMVKNPEERCAVIKFPALERVEADEPNNETHASEENDESNHRLMVQKKDLEEESFERDGIVFHSDDFASRSSPGKKLLLQIPLPMSQENETNQSIMGDIAIVPPSGEFAYPSSLVPDNEESDSAADILLAGFAKHTDSPDRNGERIIGHDDKVIFPINVREEIHDNDISHGGLQSPTTRRNALHRLGRRKKKVPQKLTKLEPQMELDITKEKSKAANWTEKITKIASDTAEMAANAVRPLSPLKGRRGQKIERLHCRDESGDFQTFSLPLDATNEQELSSENSESLDNSMDQPILVWDTTDVTDPCFESASPVDDNNDFDAESYADTEVSAFFESDAPDGTVWVISPSGCIRHLELSFA</sequence>
<feature type="compositionally biased region" description="Basic and acidic residues" evidence="1">
    <location>
        <begin position="61"/>
        <end position="74"/>
    </location>
</feature>
<organism evidence="2">
    <name type="scientific">Amphora coffeiformis</name>
    <dbReference type="NCBI Taxonomy" id="265554"/>
    <lineage>
        <taxon>Eukaryota</taxon>
        <taxon>Sar</taxon>
        <taxon>Stramenopiles</taxon>
        <taxon>Ochrophyta</taxon>
        <taxon>Bacillariophyta</taxon>
        <taxon>Bacillariophyceae</taxon>
        <taxon>Bacillariophycidae</taxon>
        <taxon>Thalassiophysales</taxon>
        <taxon>Catenulaceae</taxon>
        <taxon>Amphora</taxon>
    </lineage>
</organism>
<gene>
    <name evidence="2" type="ORF">ACOF00016_LOCUS10186</name>
</gene>
<name>A0A7S3P7E6_9STRA</name>
<dbReference type="EMBL" id="HBIM01012399">
    <property type="protein sequence ID" value="CAE0412928.1"/>
    <property type="molecule type" value="Transcribed_RNA"/>
</dbReference>